<dbReference type="GO" id="GO:0005524">
    <property type="term" value="F:ATP binding"/>
    <property type="evidence" value="ECO:0007669"/>
    <property type="project" value="InterPro"/>
</dbReference>
<keyword evidence="6" id="KW-0406">Ion transport</keyword>
<dbReference type="AlphaFoldDB" id="A0A0M2HSC1"/>
<feature type="region of interest" description="Disordered" evidence="8">
    <location>
        <begin position="1"/>
        <end position="33"/>
    </location>
</feature>
<dbReference type="SUPFAM" id="SSF52540">
    <property type="entry name" value="P-loop containing nucleoside triphosphate hydrolases"/>
    <property type="match status" value="1"/>
</dbReference>
<dbReference type="Pfam" id="PF13304">
    <property type="entry name" value="AAA_21"/>
    <property type="match status" value="1"/>
</dbReference>
<evidence type="ECO:0000313" key="10">
    <source>
        <dbReference type="EMBL" id="KJL47389.1"/>
    </source>
</evidence>
<feature type="domain" description="AAA+ ATPase" evidence="9">
    <location>
        <begin position="51"/>
        <end position="223"/>
    </location>
</feature>
<dbReference type="STRING" id="273678.RS84_02182"/>
<keyword evidence="4" id="KW-0410">Iron transport</keyword>
<dbReference type="InterPro" id="IPR003959">
    <property type="entry name" value="ATPase_AAA_core"/>
</dbReference>
<evidence type="ECO:0000256" key="6">
    <source>
        <dbReference type="ARBA" id="ARBA00023065"/>
    </source>
</evidence>
<dbReference type="Pfam" id="PF13476">
    <property type="entry name" value="AAA_23"/>
    <property type="match status" value="1"/>
</dbReference>
<organism evidence="10 11">
    <name type="scientific">Microbacterium hydrocarbonoxydans</name>
    <dbReference type="NCBI Taxonomy" id="273678"/>
    <lineage>
        <taxon>Bacteria</taxon>
        <taxon>Bacillati</taxon>
        <taxon>Actinomycetota</taxon>
        <taxon>Actinomycetes</taxon>
        <taxon>Micrococcales</taxon>
        <taxon>Microbacteriaceae</taxon>
        <taxon>Microbacterium</taxon>
    </lineage>
</organism>
<keyword evidence="7" id="KW-0472">Membrane</keyword>
<evidence type="ECO:0000256" key="5">
    <source>
        <dbReference type="ARBA" id="ARBA00023004"/>
    </source>
</evidence>
<evidence type="ECO:0000256" key="2">
    <source>
        <dbReference type="ARBA" id="ARBA00022448"/>
    </source>
</evidence>
<keyword evidence="5" id="KW-0408">Iron</keyword>
<dbReference type="InterPro" id="IPR003593">
    <property type="entry name" value="AAA+_ATPase"/>
</dbReference>
<gene>
    <name evidence="10" type="ORF">RS84_02182</name>
</gene>
<sequence>MESIWKPGSRRRREQPVVAVRPNDDAPAPSSTWPASIPAVAQVLREGIDLAPGVTFLVGENGSGKSTIVEGIAIAYGLSPEGGSRNARHSTRPTESPLSEWIRLQRGVGANRWGFFLRAETMHSFYTYLEENPSMSGPEASFHEMSHGESFLAILDSRFDEPGFYCLDEPEAALSFNSTLSLISVLQRIVDDGGQVLCATHSPVLAALPGARILEVGEWGIRSAQWHDLELVQHWKSFLDAPPRYLRHLLG</sequence>
<dbReference type="SMART" id="SM00382">
    <property type="entry name" value="AAA"/>
    <property type="match status" value="1"/>
</dbReference>
<accession>A0A0M2HSC1</accession>
<keyword evidence="2" id="KW-0813">Transport</keyword>
<dbReference type="Gene3D" id="3.40.50.300">
    <property type="entry name" value="P-loop containing nucleotide triphosphate hydrolases"/>
    <property type="match status" value="2"/>
</dbReference>
<dbReference type="OrthoDB" id="9784297at2"/>
<name>A0A0M2HSC1_9MICO</name>
<dbReference type="GO" id="GO:0016887">
    <property type="term" value="F:ATP hydrolysis activity"/>
    <property type="evidence" value="ECO:0007669"/>
    <property type="project" value="InterPro"/>
</dbReference>
<comment type="caution">
    <text evidence="10">The sequence shown here is derived from an EMBL/GenBank/DDBJ whole genome shotgun (WGS) entry which is preliminary data.</text>
</comment>
<dbReference type="PANTHER" id="PTHR42771">
    <property type="entry name" value="IRON(3+)-HYDROXAMATE IMPORT ATP-BINDING PROTEIN FHUC"/>
    <property type="match status" value="1"/>
</dbReference>
<protein>
    <recommendedName>
        <fullName evidence="9">AAA+ ATPase domain-containing protein</fullName>
    </recommendedName>
</protein>
<dbReference type="GO" id="GO:0005886">
    <property type="term" value="C:plasma membrane"/>
    <property type="evidence" value="ECO:0007669"/>
    <property type="project" value="UniProtKB-SubCell"/>
</dbReference>
<evidence type="ECO:0000256" key="3">
    <source>
        <dbReference type="ARBA" id="ARBA00022475"/>
    </source>
</evidence>
<dbReference type="EMBL" id="JYJB01000009">
    <property type="protein sequence ID" value="KJL47389.1"/>
    <property type="molecule type" value="Genomic_DNA"/>
</dbReference>
<evidence type="ECO:0000256" key="1">
    <source>
        <dbReference type="ARBA" id="ARBA00004202"/>
    </source>
</evidence>
<dbReference type="PATRIC" id="fig|273678.4.peg.2186"/>
<dbReference type="GO" id="GO:0006826">
    <property type="term" value="P:iron ion transport"/>
    <property type="evidence" value="ECO:0007669"/>
    <property type="project" value="UniProtKB-KW"/>
</dbReference>
<keyword evidence="3" id="KW-1003">Cell membrane</keyword>
<evidence type="ECO:0000259" key="9">
    <source>
        <dbReference type="SMART" id="SM00382"/>
    </source>
</evidence>
<dbReference type="PANTHER" id="PTHR42771:SF2">
    <property type="entry name" value="IRON(3+)-HYDROXAMATE IMPORT ATP-BINDING PROTEIN FHUC"/>
    <property type="match status" value="1"/>
</dbReference>
<evidence type="ECO:0000256" key="4">
    <source>
        <dbReference type="ARBA" id="ARBA00022496"/>
    </source>
</evidence>
<dbReference type="GO" id="GO:0006302">
    <property type="term" value="P:double-strand break repair"/>
    <property type="evidence" value="ECO:0007669"/>
    <property type="project" value="InterPro"/>
</dbReference>
<comment type="subcellular location">
    <subcellularLocation>
        <location evidence="1">Cell membrane</location>
        <topology evidence="1">Peripheral membrane protein</topology>
    </subcellularLocation>
</comment>
<dbReference type="InterPro" id="IPR051535">
    <property type="entry name" value="Siderophore_ABC-ATPase"/>
</dbReference>
<dbReference type="CDD" id="cd00267">
    <property type="entry name" value="ABC_ATPase"/>
    <property type="match status" value="1"/>
</dbReference>
<dbReference type="Proteomes" id="UP000033900">
    <property type="component" value="Unassembled WGS sequence"/>
</dbReference>
<dbReference type="InterPro" id="IPR027417">
    <property type="entry name" value="P-loop_NTPase"/>
</dbReference>
<evidence type="ECO:0000256" key="7">
    <source>
        <dbReference type="ARBA" id="ARBA00023136"/>
    </source>
</evidence>
<reference evidence="10 11" key="1">
    <citation type="submission" date="2015-02" db="EMBL/GenBank/DDBJ databases">
        <title>Draft genome sequences of ten Microbacterium spp. with emphasis on heavy metal contaminated environments.</title>
        <authorList>
            <person name="Corretto E."/>
        </authorList>
    </citation>
    <scope>NUCLEOTIDE SEQUENCE [LARGE SCALE GENOMIC DNA]</scope>
    <source>
        <strain evidence="10 11">SA35</strain>
    </source>
</reference>
<dbReference type="InterPro" id="IPR038729">
    <property type="entry name" value="Rad50/SbcC_AAA"/>
</dbReference>
<evidence type="ECO:0000256" key="8">
    <source>
        <dbReference type="SAM" id="MobiDB-lite"/>
    </source>
</evidence>
<proteinExistence type="predicted"/>
<keyword evidence="11" id="KW-1185">Reference proteome</keyword>
<evidence type="ECO:0000313" key="11">
    <source>
        <dbReference type="Proteomes" id="UP000033900"/>
    </source>
</evidence>
<dbReference type="RefSeq" id="WP_052676329.1">
    <property type="nucleotide sequence ID" value="NZ_JYJB01000009.1"/>
</dbReference>